<accession>A0A344PKN4</accession>
<dbReference type="EMBL" id="CP030918">
    <property type="protein sequence ID" value="AXC49939.1"/>
    <property type="molecule type" value="Genomic_DNA"/>
</dbReference>
<proteinExistence type="predicted"/>
<dbReference type="RefSeq" id="WP_114076258.1">
    <property type="nucleotide sequence ID" value="NZ_CP030918.1"/>
</dbReference>
<dbReference type="AlphaFoldDB" id="A0A344PKN4"/>
<dbReference type="GO" id="GO:0016740">
    <property type="term" value="F:transferase activity"/>
    <property type="evidence" value="ECO:0007669"/>
    <property type="project" value="UniProtKB-KW"/>
</dbReference>
<protein>
    <submittedName>
        <fullName evidence="1">Glycosyltransferase family 2 protein</fullName>
    </submittedName>
</protein>
<keyword evidence="2" id="KW-1185">Reference proteome</keyword>
<dbReference type="Pfam" id="PF13704">
    <property type="entry name" value="Glyco_tranf_2_4"/>
    <property type="match status" value="1"/>
</dbReference>
<organism evidence="1 2">
    <name type="scientific">Paracoccus suum</name>
    <dbReference type="NCBI Taxonomy" id="2259340"/>
    <lineage>
        <taxon>Bacteria</taxon>
        <taxon>Pseudomonadati</taxon>
        <taxon>Pseudomonadota</taxon>
        <taxon>Alphaproteobacteria</taxon>
        <taxon>Rhodobacterales</taxon>
        <taxon>Paracoccaceae</taxon>
        <taxon>Paracoccus</taxon>
    </lineage>
</organism>
<dbReference type="OrthoDB" id="3010234at2"/>
<sequence>MQKCLLPPAEQLRISVDAPLSSTREIYFEDEAGRCLLAIMCRTDRRSAKGSTRLVISRFEASGEWGPEISVDLPEGRVPGPFELRIGAVELEIVSGERVLLSCDPSRAMGPETVAHNMRILKTNCDLRAFSLQIGTEVAAQLALADRIAQTAPEADDALPGATLIMLSSAASMNDNRREAVQLDAHFAQVVVLDPAAEGEDAIDRSIDAAIAAVETSNVMVVSGEWTAADLSSIAAGYLLEDSDNVYMPLGFDMVVQPGTRWGMMLPARFRGRPSLRAVAGMVTVDPAFLALADWRAPSGWKVGPQLRAARNASARLPFEVDPGGATQLQLARPTRHPLVVTPPAMPQHALFAAGLRHMPLSRGFPQSVRQMLLTLASQADENCADDLVLCALTGEDLAHTVADAFRHPLSGIETVTEAGRPIALRLSPAVLADLMSPGFVRLAGPDSRRLLDAPQPDLPAMITTIVGMLSVAGVPVIDSIPSVPKAADSDDSDAPVDLIWCLPDAVLAEMVQRASTPSAAVAVRGVHRLCPSPATFAQLALQCAARQQLPFFEVASNLDLIDPKGDHVRRMVSQLERSGLLRDGDVLAGLVAMLVRRRYFDEVRKLVAAPVENAPPLTLLALRTAEIAASVFDPADTRFAGIPPESLLPDDLPRGASLAAFGEALTHYRAVRRDWPGVLATVDLVGNENLTNFSYEHWMMARIGAGQTKDTAEMIHRGRAGWRLHEWSYRRLLMQLAYRTGDPDQVRTAVADMLANDPEMAPLTAAPTVFTKLNGTPGIDLDEVACVIVARNEFGRLKWLHQYYRDLGIAQFVLVDNMSDDQTVAYFTAQPDVFVLQTDENYRDSRYGVKWHNEVCETYFRDRWVLTVDADEVLVFAGSDQPGAINDLVRRLDAGGDEAFLAPMIDMYADGALDQVDFQPGDSLIENFPLFDGTGYWFDRTASFPDTTVSGGVRIRRFWNDRHDPRLPHLSMQKAPLARWNEGFHYLSSTHEMTPCRVSSETGALLHFKFLPDFHARAMEEVRRNQHYEGAREYRVYAEILEDPANRSFRYPGSLQYEGPQTLIDAGLIVPPKTARAAGGRR</sequence>
<dbReference type="KEGG" id="pars:DRW48_09745"/>
<name>A0A344PKN4_9RHOB</name>
<evidence type="ECO:0000313" key="2">
    <source>
        <dbReference type="Proteomes" id="UP000252023"/>
    </source>
</evidence>
<evidence type="ECO:0000313" key="1">
    <source>
        <dbReference type="EMBL" id="AXC49939.1"/>
    </source>
</evidence>
<dbReference type="Proteomes" id="UP000252023">
    <property type="component" value="Chromosome"/>
</dbReference>
<keyword evidence="1" id="KW-0808">Transferase</keyword>
<gene>
    <name evidence="1" type="ORF">DRW48_09745</name>
</gene>
<reference evidence="2" key="1">
    <citation type="submission" date="2018-07" db="EMBL/GenBank/DDBJ databases">
        <title>Genome sequencing of Paracoccus sp. SC2-6.</title>
        <authorList>
            <person name="Heo J."/>
            <person name="Kim S.-J."/>
            <person name="Kwon S.-W."/>
        </authorList>
    </citation>
    <scope>NUCLEOTIDE SEQUENCE [LARGE SCALE GENOMIC DNA]</scope>
    <source>
        <strain evidence="2">SC2-6</strain>
    </source>
</reference>